<keyword evidence="2" id="KW-1185">Reference proteome</keyword>
<dbReference type="EMBL" id="JBBHJZ010000008">
    <property type="protein sequence ID" value="MEJ5979498.1"/>
    <property type="molecule type" value="Genomic_DNA"/>
</dbReference>
<protein>
    <recommendedName>
        <fullName evidence="3">GNAT family N-acetyltransferase</fullName>
    </recommendedName>
</protein>
<gene>
    <name evidence="1" type="ORF">WG901_22785</name>
</gene>
<proteinExistence type="predicted"/>
<evidence type="ECO:0000313" key="1">
    <source>
        <dbReference type="EMBL" id="MEJ5979498.1"/>
    </source>
</evidence>
<comment type="caution">
    <text evidence="1">The sequence shown here is derived from an EMBL/GenBank/DDBJ whole genome shotgun (WGS) entry which is preliminary data.</text>
</comment>
<name>A0ABU8S2B1_9SPHN</name>
<reference evidence="1 2" key="1">
    <citation type="submission" date="2024-03" db="EMBL/GenBank/DDBJ databases">
        <authorList>
            <person name="Jo J.-H."/>
        </authorList>
    </citation>
    <scope>NUCLEOTIDE SEQUENCE [LARGE SCALE GENOMIC DNA]</scope>
    <source>
        <strain evidence="1 2">PS1R-30</strain>
    </source>
</reference>
<dbReference type="Proteomes" id="UP001361239">
    <property type="component" value="Unassembled WGS sequence"/>
</dbReference>
<accession>A0ABU8S2B1</accession>
<evidence type="ECO:0000313" key="2">
    <source>
        <dbReference type="Proteomes" id="UP001361239"/>
    </source>
</evidence>
<organism evidence="1 2">
    <name type="scientific">Novosphingobium anseongense</name>
    <dbReference type="NCBI Taxonomy" id="3133436"/>
    <lineage>
        <taxon>Bacteria</taxon>
        <taxon>Pseudomonadati</taxon>
        <taxon>Pseudomonadota</taxon>
        <taxon>Alphaproteobacteria</taxon>
        <taxon>Sphingomonadales</taxon>
        <taxon>Sphingomonadaceae</taxon>
        <taxon>Novosphingobium</taxon>
    </lineage>
</organism>
<dbReference type="RefSeq" id="WP_339589436.1">
    <property type="nucleotide sequence ID" value="NZ_JBBHJZ010000008.1"/>
</dbReference>
<sequence>MTKLTPRLVRSATQEDVEVALKDTCVSFPIRDPADLIEAYNRILDVLGIPDKDGNVYGVAG</sequence>
<evidence type="ECO:0008006" key="3">
    <source>
        <dbReference type="Google" id="ProtNLM"/>
    </source>
</evidence>